<feature type="domain" description="Replication-associated protein ORF2/G2P" evidence="1">
    <location>
        <begin position="102"/>
        <end position="217"/>
    </location>
</feature>
<dbReference type="Proteomes" id="UP000269199">
    <property type="component" value="Chromosome"/>
</dbReference>
<organism evidence="2 3">
    <name type="scientific">Herbaspirillum rubrisubalbicans</name>
    <dbReference type="NCBI Taxonomy" id="80842"/>
    <lineage>
        <taxon>Bacteria</taxon>
        <taxon>Pseudomonadati</taxon>
        <taxon>Pseudomonadota</taxon>
        <taxon>Betaproteobacteria</taxon>
        <taxon>Burkholderiales</taxon>
        <taxon>Oxalobacteraceae</taxon>
        <taxon>Herbaspirillum</taxon>
    </lineage>
</organism>
<dbReference type="Pfam" id="PF23343">
    <property type="entry name" value="REP_ORF2-G2P"/>
    <property type="match status" value="1"/>
</dbReference>
<dbReference type="RefSeq" id="WP_123020469.1">
    <property type="nucleotide sequence ID" value="NZ_CP024996.1"/>
</dbReference>
<dbReference type="AlphaFoldDB" id="A0AAD0U954"/>
<evidence type="ECO:0000259" key="1">
    <source>
        <dbReference type="Pfam" id="PF23343"/>
    </source>
</evidence>
<accession>A0AAD0U954</accession>
<name>A0AAD0U954_9BURK</name>
<sequence length="287" mass="33298">MLTASIDKVAANANLKASLGSYFAGTDVQRWKTLTVTEFPNGIEVFLDENRETFSDGQIFEYSTECEEPTKRGEGDHEKARMVAARRAKTKVRRLAKMLQADCLLTLTYRECVTDYARVEADFKAFRQRLRTVGDFHYVATLEVQKRGALHVHIACQQFPAWLQNEHGVRVRSWNLIRSMWRRVVGNDNGNVDFTRPRGRNSAHRIASYISKYVSKNLEEARFNKKSYWTSRGIPKPSQYKIYFSANTDTFDIVVLVAQEFSMCGFDDFTQYHDRLNSFYWFSASQR</sequence>
<evidence type="ECO:0000313" key="3">
    <source>
        <dbReference type="Proteomes" id="UP000269199"/>
    </source>
</evidence>
<reference evidence="2 3" key="1">
    <citation type="submission" date="2017-11" db="EMBL/GenBank/DDBJ databases">
        <title>Complete genome sequence of Herbaspirillum rubrisubalbicans DSM 11543.</title>
        <authorList>
            <person name="Chen M."/>
            <person name="An Q."/>
        </authorList>
    </citation>
    <scope>NUCLEOTIDE SEQUENCE [LARGE SCALE GENOMIC DNA]</scope>
    <source>
        <strain evidence="2 3">DSM 11543</strain>
    </source>
</reference>
<evidence type="ECO:0000313" key="2">
    <source>
        <dbReference type="EMBL" id="AYR25678.1"/>
    </source>
</evidence>
<dbReference type="InterPro" id="IPR056906">
    <property type="entry name" value="ORF2/G2P_dom"/>
</dbReference>
<protein>
    <recommendedName>
        <fullName evidence="1">Replication-associated protein ORF2/G2P domain-containing protein</fullName>
    </recommendedName>
</protein>
<dbReference type="EMBL" id="CP024996">
    <property type="protein sequence ID" value="AYR25678.1"/>
    <property type="molecule type" value="Genomic_DNA"/>
</dbReference>
<gene>
    <name evidence="2" type="ORF">RC54_18470</name>
</gene>
<proteinExistence type="predicted"/>